<proteinExistence type="predicted"/>
<name>A0A0M3IJQ9_ASCLU</name>
<protein>
    <submittedName>
        <fullName evidence="2">Secreted protein</fullName>
    </submittedName>
</protein>
<accession>A0A0M3IJQ9</accession>
<keyword evidence="1" id="KW-1185">Reference proteome</keyword>
<sequence>MNGHLLVCCDVEWFEDMLPISLITILMYFVVARCSEYRDDSDARPECHNVTKLHHGNDQSWDAPIALIFIVDHYLPKQKLEVVIRVYHNLACLLPDGLGITHMMVLHVTDNPALLHTNPHDGSTIH</sequence>
<dbReference type="AlphaFoldDB" id="A0A0M3IJQ9"/>
<dbReference type="WBParaSite" id="ALUE_0001891101-mRNA-1">
    <property type="protein sequence ID" value="ALUE_0001891101-mRNA-1"/>
    <property type="gene ID" value="ALUE_0001891101"/>
</dbReference>
<evidence type="ECO:0000313" key="2">
    <source>
        <dbReference type="WBParaSite" id="ALUE_0001891101-mRNA-1"/>
    </source>
</evidence>
<evidence type="ECO:0000313" key="1">
    <source>
        <dbReference type="Proteomes" id="UP000036681"/>
    </source>
</evidence>
<reference evidence="2" key="1">
    <citation type="submission" date="2017-02" db="UniProtKB">
        <authorList>
            <consortium name="WormBaseParasite"/>
        </authorList>
    </citation>
    <scope>IDENTIFICATION</scope>
</reference>
<dbReference type="Proteomes" id="UP000036681">
    <property type="component" value="Unplaced"/>
</dbReference>
<organism evidence="1 2">
    <name type="scientific">Ascaris lumbricoides</name>
    <name type="common">Giant roundworm</name>
    <dbReference type="NCBI Taxonomy" id="6252"/>
    <lineage>
        <taxon>Eukaryota</taxon>
        <taxon>Metazoa</taxon>
        <taxon>Ecdysozoa</taxon>
        <taxon>Nematoda</taxon>
        <taxon>Chromadorea</taxon>
        <taxon>Rhabditida</taxon>
        <taxon>Spirurina</taxon>
        <taxon>Ascaridomorpha</taxon>
        <taxon>Ascaridoidea</taxon>
        <taxon>Ascarididae</taxon>
        <taxon>Ascaris</taxon>
    </lineage>
</organism>